<sequence>MANLSLYTTTAILILDTDGNRLIAKYYQPPHAPKPAASGSTSAPSAAPAAVLPFGANSSLPTQLSAVNPYTGFKEQRAFEKAVFDKTRRAHTLAGSSASASGAENILLYDSQLVVYKASLDVIFYVVGPASENELMLGGVLNAFFDATSLLLRQQVEKRALLENLDLVTLALDETVDDGIILETDSTAIASRVSRPRPDPTELPINEQTLMSAYSSLRDRVAQRILQSY</sequence>
<evidence type="ECO:0000256" key="7">
    <source>
        <dbReference type="ARBA" id="ARBA00022927"/>
    </source>
</evidence>
<name>A0AAN6JK36_9BASI</name>
<comment type="caution">
    <text evidence="14">The sequence shown here is derived from an EMBL/GenBank/DDBJ whole genome shotgun (WGS) entry which is preliminary data.</text>
</comment>
<dbReference type="GO" id="GO:0006886">
    <property type="term" value="P:intracellular protein transport"/>
    <property type="evidence" value="ECO:0007669"/>
    <property type="project" value="TreeGrafter"/>
</dbReference>
<keyword evidence="6 12" id="KW-0931">ER-Golgi transport</keyword>
<evidence type="ECO:0000313" key="15">
    <source>
        <dbReference type="Proteomes" id="UP001176521"/>
    </source>
</evidence>
<dbReference type="CDD" id="cd14829">
    <property type="entry name" value="Zeta-COP"/>
    <property type="match status" value="1"/>
</dbReference>
<evidence type="ECO:0000256" key="1">
    <source>
        <dbReference type="ARBA" id="ARBA00004255"/>
    </source>
</evidence>
<reference evidence="14" key="1">
    <citation type="journal article" date="2023" name="PhytoFront">
        <title>Draft Genome Resources of Seven Strains of Tilletia horrida, Causal Agent of Kernel Smut of Rice.</title>
        <authorList>
            <person name="Khanal S."/>
            <person name="Antony Babu S."/>
            <person name="Zhou X.G."/>
        </authorList>
    </citation>
    <scope>NUCLEOTIDE SEQUENCE</scope>
    <source>
        <strain evidence="14">TX3</strain>
    </source>
</reference>
<dbReference type="GO" id="GO:0030126">
    <property type="term" value="C:COPI vesicle coat"/>
    <property type="evidence" value="ECO:0007669"/>
    <property type="project" value="UniProtKB-UniRule"/>
</dbReference>
<keyword evidence="4 12" id="KW-0813">Transport</keyword>
<evidence type="ECO:0000256" key="11">
    <source>
        <dbReference type="ARBA" id="ARBA00045555"/>
    </source>
</evidence>
<evidence type="ECO:0000256" key="2">
    <source>
        <dbReference type="ARBA" id="ARBA00006972"/>
    </source>
</evidence>
<dbReference type="InterPro" id="IPR011012">
    <property type="entry name" value="Longin-like_dom_sf"/>
</dbReference>
<dbReference type="Proteomes" id="UP001176521">
    <property type="component" value="Unassembled WGS sequence"/>
</dbReference>
<keyword evidence="5 12" id="KW-0963">Cytoplasm</keyword>
<comment type="similarity">
    <text evidence="2 12">Belongs to the adaptor complexes small subunit family.</text>
</comment>
<accession>A0AAN6JK36</accession>
<evidence type="ECO:0000256" key="6">
    <source>
        <dbReference type="ARBA" id="ARBA00022892"/>
    </source>
</evidence>
<dbReference type="EMBL" id="JAPDMQ010000244">
    <property type="protein sequence ID" value="KAK0529413.1"/>
    <property type="molecule type" value="Genomic_DNA"/>
</dbReference>
<dbReference type="InterPro" id="IPR039652">
    <property type="entry name" value="Coatomer_zeta"/>
</dbReference>
<evidence type="ECO:0000256" key="8">
    <source>
        <dbReference type="ARBA" id="ARBA00023034"/>
    </source>
</evidence>
<dbReference type="Gene3D" id="3.30.450.60">
    <property type="match status" value="1"/>
</dbReference>
<evidence type="ECO:0000256" key="12">
    <source>
        <dbReference type="RuleBase" id="RU366053"/>
    </source>
</evidence>
<comment type="subcellular location">
    <subcellularLocation>
        <location evidence="12">Cytoplasm</location>
    </subcellularLocation>
    <subcellularLocation>
        <location evidence="1 12">Golgi apparatus membrane</location>
        <topology evidence="1 12">Peripheral membrane protein</topology>
        <orientation evidence="1 12">Cytoplasmic side</orientation>
    </subcellularLocation>
    <subcellularLocation>
        <location evidence="12">Cytoplasmic vesicle</location>
        <location evidence="12">COPI-coated vesicle membrane</location>
        <topology evidence="12">Peripheral membrane protein</topology>
        <orientation evidence="12">Cytoplasmic side</orientation>
    </subcellularLocation>
</comment>
<evidence type="ECO:0000313" key="14">
    <source>
        <dbReference type="EMBL" id="KAK0529413.1"/>
    </source>
</evidence>
<evidence type="ECO:0000256" key="3">
    <source>
        <dbReference type="ARBA" id="ARBA00011775"/>
    </source>
</evidence>
<dbReference type="FunFam" id="3.30.450.60:FF:000013">
    <property type="entry name" value="Coatomer subunit zeta"/>
    <property type="match status" value="1"/>
</dbReference>
<dbReference type="GO" id="GO:0006890">
    <property type="term" value="P:retrograde vesicle-mediated transport, Golgi to endoplasmic reticulum"/>
    <property type="evidence" value="ECO:0007669"/>
    <property type="project" value="UniProtKB-UniRule"/>
</dbReference>
<dbReference type="PANTHER" id="PTHR11043:SF0">
    <property type="entry name" value="COATOMER SUBUNIT ZETA"/>
    <property type="match status" value="1"/>
</dbReference>
<dbReference type="GO" id="GO:0006891">
    <property type="term" value="P:intra-Golgi vesicle-mediated transport"/>
    <property type="evidence" value="ECO:0007669"/>
    <property type="project" value="TreeGrafter"/>
</dbReference>
<evidence type="ECO:0000256" key="10">
    <source>
        <dbReference type="ARBA" id="ARBA00023329"/>
    </source>
</evidence>
<dbReference type="GO" id="GO:0000139">
    <property type="term" value="C:Golgi membrane"/>
    <property type="evidence" value="ECO:0007669"/>
    <property type="project" value="UniProtKB-SubCell"/>
</dbReference>
<dbReference type="InterPro" id="IPR022775">
    <property type="entry name" value="AP_mu_sigma_su"/>
</dbReference>
<evidence type="ECO:0000256" key="9">
    <source>
        <dbReference type="ARBA" id="ARBA00023136"/>
    </source>
</evidence>
<dbReference type="AlphaFoldDB" id="A0AAN6JK36"/>
<dbReference type="Pfam" id="PF01217">
    <property type="entry name" value="Clat_adaptor_s"/>
    <property type="match status" value="1"/>
</dbReference>
<comment type="subunit">
    <text evidence="3 12">Oligomeric complex that consists of at least the alpha, beta, beta', gamma, delta, epsilon and zeta subunits.</text>
</comment>
<keyword evidence="9 12" id="KW-0472">Membrane</keyword>
<dbReference type="SUPFAM" id="SSF64356">
    <property type="entry name" value="SNARE-like"/>
    <property type="match status" value="1"/>
</dbReference>
<keyword evidence="8 12" id="KW-0333">Golgi apparatus</keyword>
<proteinExistence type="inferred from homology"/>
<gene>
    <name evidence="14" type="primary">RET3</name>
    <name evidence="14" type="ORF">OC842_004249</name>
</gene>
<evidence type="ECO:0000259" key="13">
    <source>
        <dbReference type="Pfam" id="PF01217"/>
    </source>
</evidence>
<evidence type="ECO:0000256" key="4">
    <source>
        <dbReference type="ARBA" id="ARBA00022448"/>
    </source>
</evidence>
<keyword evidence="7 12" id="KW-0653">Protein transport</keyword>
<feature type="domain" description="AP complex mu/sigma subunit" evidence="13">
    <location>
        <begin position="73"/>
        <end position="194"/>
    </location>
</feature>
<protein>
    <recommendedName>
        <fullName evidence="12">Coatomer subunit zeta</fullName>
    </recommendedName>
</protein>
<dbReference type="PANTHER" id="PTHR11043">
    <property type="entry name" value="ZETA-COAT PROTEIN"/>
    <property type="match status" value="1"/>
</dbReference>
<comment type="function">
    <text evidence="11">The coatomer is a cytosolic protein complex that binds to dilysine motifs and reversibly associates with Golgi non-clathrin-coated vesicles, which further mediate biosynthetic protein transport from the ER, via the Golgi up to the trans Golgi network. Coatomer complex is required for budding from Golgi membranes, and is essential for the retrograde Golgi-to-ER transport of dilysine-tagged proteins. The zeta subunit may be involved in regulating the coat assembly and, hence, the rate of biosynthetic protein transport due to its association-dissociation properties with the coatomer complex.</text>
</comment>
<keyword evidence="10 12" id="KW-0968">Cytoplasmic vesicle</keyword>
<organism evidence="14 15">
    <name type="scientific">Tilletia horrida</name>
    <dbReference type="NCBI Taxonomy" id="155126"/>
    <lineage>
        <taxon>Eukaryota</taxon>
        <taxon>Fungi</taxon>
        <taxon>Dikarya</taxon>
        <taxon>Basidiomycota</taxon>
        <taxon>Ustilaginomycotina</taxon>
        <taxon>Exobasidiomycetes</taxon>
        <taxon>Tilletiales</taxon>
        <taxon>Tilletiaceae</taxon>
        <taxon>Tilletia</taxon>
    </lineage>
</organism>
<evidence type="ECO:0000256" key="5">
    <source>
        <dbReference type="ARBA" id="ARBA00022490"/>
    </source>
</evidence>
<keyword evidence="15" id="KW-1185">Reference proteome</keyword>